<accession>A0AA87IMP9</accession>
<feature type="domain" description="ABC transporter" evidence="9">
    <location>
        <begin position="2"/>
        <end position="241"/>
    </location>
</feature>
<dbReference type="InterPro" id="IPR003439">
    <property type="entry name" value="ABC_transporter-like_ATP-bd"/>
</dbReference>
<protein>
    <submittedName>
        <fullName evidence="10">DL-methionine transporter ATP-binding subunit</fullName>
    </submittedName>
</protein>
<evidence type="ECO:0000313" key="11">
    <source>
        <dbReference type="Proteomes" id="UP000004725"/>
    </source>
</evidence>
<keyword evidence="8" id="KW-0472">Membrane</keyword>
<organism evidence="10 11">
    <name type="scientific">Planococcus antarcticus DSM 14505</name>
    <dbReference type="NCBI Taxonomy" id="1185653"/>
    <lineage>
        <taxon>Bacteria</taxon>
        <taxon>Bacillati</taxon>
        <taxon>Bacillota</taxon>
        <taxon>Bacilli</taxon>
        <taxon>Bacillales</taxon>
        <taxon>Caryophanaceae</taxon>
        <taxon>Planococcus</taxon>
    </lineage>
</organism>
<evidence type="ECO:0000256" key="3">
    <source>
        <dbReference type="ARBA" id="ARBA00022475"/>
    </source>
</evidence>
<dbReference type="InterPro" id="IPR018449">
    <property type="entry name" value="NIL_domain"/>
</dbReference>
<evidence type="ECO:0000256" key="6">
    <source>
        <dbReference type="ARBA" id="ARBA00022967"/>
    </source>
</evidence>
<dbReference type="GO" id="GO:0005524">
    <property type="term" value="F:ATP binding"/>
    <property type="evidence" value="ECO:0007669"/>
    <property type="project" value="UniProtKB-KW"/>
</dbReference>
<dbReference type="InterPro" id="IPR050086">
    <property type="entry name" value="MetN_ABC_transporter-like"/>
</dbReference>
<proteinExistence type="inferred from homology"/>
<dbReference type="SMART" id="SM00930">
    <property type="entry name" value="NIL"/>
    <property type="match status" value="1"/>
</dbReference>
<dbReference type="AlphaFoldDB" id="A0AA87IMP9"/>
<evidence type="ECO:0000256" key="1">
    <source>
        <dbReference type="ARBA" id="ARBA00005417"/>
    </source>
</evidence>
<keyword evidence="3" id="KW-1003">Cell membrane</keyword>
<dbReference type="Proteomes" id="UP000004725">
    <property type="component" value="Unassembled WGS sequence"/>
</dbReference>
<evidence type="ECO:0000256" key="5">
    <source>
        <dbReference type="ARBA" id="ARBA00022840"/>
    </source>
</evidence>
<evidence type="ECO:0000256" key="7">
    <source>
        <dbReference type="ARBA" id="ARBA00022970"/>
    </source>
</evidence>
<dbReference type="PANTHER" id="PTHR43166">
    <property type="entry name" value="AMINO ACID IMPORT ATP-BINDING PROTEIN"/>
    <property type="match status" value="1"/>
</dbReference>
<evidence type="ECO:0000313" key="10">
    <source>
        <dbReference type="EMBL" id="EIM07606.1"/>
    </source>
</evidence>
<name>A0AA87IMP9_9BACL</name>
<sequence>MIQIQKLTKTYTTKHGTVTGVDNVSLVVGKGEIFGIVGYSGAGKSSLIRCINLLERPTSGSVTVDGKDLTKLNGGQLRKARLKIGMIFQHFYLISQKTVYDNIAFALRAEGTPAKSIETRVEELLEMVGLSDKRDVYPAQLSGGQKQRVGIARALANNPAVLLCDEATSALDPNTTLSILRLLKDINRKLNITIVLITHEMNVVKEICDRMAVMQGGRVIEEGQVYDIFAEPQKDLTKEFISSVVSFNVPEHILSEFTGTLVKVLFKGTVAGEGVISDMLQHYPIKGNFLHGAIEYIQERPLGIFIMELKGTSSAVMDALKYMESRSAIVEVIPNGH</sequence>
<dbReference type="SUPFAM" id="SSF55021">
    <property type="entry name" value="ACT-like"/>
    <property type="match status" value="1"/>
</dbReference>
<keyword evidence="2" id="KW-0813">Transport</keyword>
<dbReference type="Pfam" id="PF09383">
    <property type="entry name" value="NIL"/>
    <property type="match status" value="1"/>
</dbReference>
<dbReference type="RefSeq" id="WP_006829074.1">
    <property type="nucleotide sequence ID" value="NZ_AJYB01000014.1"/>
</dbReference>
<evidence type="ECO:0000256" key="8">
    <source>
        <dbReference type="ARBA" id="ARBA00023136"/>
    </source>
</evidence>
<dbReference type="GO" id="GO:0006865">
    <property type="term" value="P:amino acid transport"/>
    <property type="evidence" value="ECO:0007669"/>
    <property type="project" value="UniProtKB-KW"/>
</dbReference>
<dbReference type="PROSITE" id="PS50893">
    <property type="entry name" value="ABC_TRANSPORTER_2"/>
    <property type="match status" value="1"/>
</dbReference>
<keyword evidence="4" id="KW-0547">Nucleotide-binding</keyword>
<dbReference type="PROSITE" id="PS00211">
    <property type="entry name" value="ABC_TRANSPORTER_1"/>
    <property type="match status" value="1"/>
</dbReference>
<reference evidence="10 11" key="1">
    <citation type="journal article" date="2012" name="J. Bacteriol.">
        <title>Genome Sequence of the Antarctic Psychrophile Bacterium Planococcus antarcticus DSM 14505.</title>
        <authorList>
            <person name="Margolles A."/>
            <person name="Gueimonde M."/>
            <person name="Sanchez B."/>
        </authorList>
    </citation>
    <scope>NUCLEOTIDE SEQUENCE [LARGE SCALE GENOMIC DNA]</scope>
    <source>
        <strain evidence="10 11">DSM 14505</strain>
    </source>
</reference>
<keyword evidence="6" id="KW-1278">Translocase</keyword>
<gene>
    <name evidence="10" type="primary">metN</name>
    <name evidence="10" type="ORF">A1A1_05332</name>
</gene>
<dbReference type="InterPro" id="IPR027417">
    <property type="entry name" value="P-loop_NTPase"/>
</dbReference>
<dbReference type="GO" id="GO:0016887">
    <property type="term" value="F:ATP hydrolysis activity"/>
    <property type="evidence" value="ECO:0007669"/>
    <property type="project" value="InterPro"/>
</dbReference>
<dbReference type="InterPro" id="IPR045865">
    <property type="entry name" value="ACT-like_dom_sf"/>
</dbReference>
<keyword evidence="7" id="KW-0029">Amino-acid transport</keyword>
<dbReference type="Gene3D" id="3.30.70.260">
    <property type="match status" value="1"/>
</dbReference>
<dbReference type="SUPFAM" id="SSF52540">
    <property type="entry name" value="P-loop containing nucleoside triphosphate hydrolases"/>
    <property type="match status" value="1"/>
</dbReference>
<dbReference type="GO" id="GO:0005886">
    <property type="term" value="C:plasma membrane"/>
    <property type="evidence" value="ECO:0007669"/>
    <property type="project" value="UniProtKB-ARBA"/>
</dbReference>
<comment type="similarity">
    <text evidence="1">Belongs to the ABC transporter superfamily.</text>
</comment>
<dbReference type="CDD" id="cd03258">
    <property type="entry name" value="ABC_MetN_methionine_transporter"/>
    <property type="match status" value="1"/>
</dbReference>
<evidence type="ECO:0000256" key="2">
    <source>
        <dbReference type="ARBA" id="ARBA00022448"/>
    </source>
</evidence>
<dbReference type="InterPro" id="IPR041701">
    <property type="entry name" value="MetN_ABC"/>
</dbReference>
<dbReference type="FunFam" id="3.40.50.300:FF:000056">
    <property type="entry name" value="Cell division ATP-binding protein FtsE"/>
    <property type="match status" value="1"/>
</dbReference>
<evidence type="ECO:0000256" key="4">
    <source>
        <dbReference type="ARBA" id="ARBA00022741"/>
    </source>
</evidence>
<dbReference type="InterPro" id="IPR003593">
    <property type="entry name" value="AAA+_ATPase"/>
</dbReference>
<dbReference type="Gene3D" id="3.40.50.300">
    <property type="entry name" value="P-loop containing nucleotide triphosphate hydrolases"/>
    <property type="match status" value="1"/>
</dbReference>
<dbReference type="InterPro" id="IPR017871">
    <property type="entry name" value="ABC_transporter-like_CS"/>
</dbReference>
<dbReference type="Pfam" id="PF00005">
    <property type="entry name" value="ABC_tran"/>
    <property type="match status" value="1"/>
</dbReference>
<keyword evidence="5 10" id="KW-0067">ATP-binding</keyword>
<dbReference type="SMART" id="SM00382">
    <property type="entry name" value="AAA"/>
    <property type="match status" value="1"/>
</dbReference>
<comment type="caution">
    <text evidence="10">The sequence shown here is derived from an EMBL/GenBank/DDBJ whole genome shotgun (WGS) entry which is preliminary data.</text>
</comment>
<evidence type="ECO:0000259" key="9">
    <source>
        <dbReference type="PROSITE" id="PS50893"/>
    </source>
</evidence>
<dbReference type="PANTHER" id="PTHR43166:SF30">
    <property type="entry name" value="METHIONINE IMPORT ATP-BINDING PROTEIN METN"/>
    <property type="match status" value="1"/>
</dbReference>
<dbReference type="EMBL" id="AJYB01000014">
    <property type="protein sequence ID" value="EIM07606.1"/>
    <property type="molecule type" value="Genomic_DNA"/>
</dbReference>